<dbReference type="HOGENOM" id="CLU_3202865_0_0_9"/>
<reference evidence="1 2" key="1">
    <citation type="submission" date="2014-04" db="EMBL/GenBank/DDBJ databases">
        <authorList>
            <person name="Bishop-Lilly K.A."/>
            <person name="Broomall S.M."/>
            <person name="Chain P.S."/>
            <person name="Chertkov O."/>
            <person name="Coyne S.R."/>
            <person name="Daligault H.E."/>
            <person name="Davenport K.W."/>
            <person name="Erkkila T."/>
            <person name="Frey K.G."/>
            <person name="Gibbons H.S."/>
            <person name="Gu W."/>
            <person name="Jaissle J."/>
            <person name="Johnson S.L."/>
            <person name="Koroleva G.I."/>
            <person name="Ladner J.T."/>
            <person name="Lo C.-C."/>
            <person name="Minogue T.D."/>
            <person name="Munk C."/>
            <person name="Palacios G.F."/>
            <person name="Redden C.L."/>
            <person name="Rosenzweig C.N."/>
            <person name="Scholz M.B."/>
            <person name="Teshima H."/>
            <person name="Xu Y."/>
        </authorList>
    </citation>
    <scope>NUCLEOTIDE SEQUENCE [LARGE SCALE GENOMIC DNA]</scope>
    <source>
        <strain evidence="1 2">8244</strain>
    </source>
</reference>
<evidence type="ECO:0000313" key="1">
    <source>
        <dbReference type="EMBL" id="KFN00930.1"/>
    </source>
</evidence>
<dbReference type="PATRIC" id="fig|44252.3.peg.4768"/>
<keyword evidence="2" id="KW-1185">Reference proteome</keyword>
<comment type="caution">
    <text evidence="1">The sequence shown here is derived from an EMBL/GenBank/DDBJ whole genome shotgun (WGS) entry which is preliminary data.</text>
</comment>
<organism evidence="1 2">
    <name type="scientific">Paenibacillus macerans</name>
    <name type="common">Bacillus macerans</name>
    <dbReference type="NCBI Taxonomy" id="44252"/>
    <lineage>
        <taxon>Bacteria</taxon>
        <taxon>Bacillati</taxon>
        <taxon>Bacillota</taxon>
        <taxon>Bacilli</taxon>
        <taxon>Bacillales</taxon>
        <taxon>Paenibacillaceae</taxon>
        <taxon>Paenibacillus</taxon>
    </lineage>
</organism>
<dbReference type="Proteomes" id="UP000029278">
    <property type="component" value="Unassembled WGS sequence"/>
</dbReference>
<protein>
    <submittedName>
        <fullName evidence="1">Uncharacterized protein</fullName>
    </submittedName>
</protein>
<dbReference type="GeneID" id="77012421"/>
<accession>A0A090YR69</accession>
<proteinExistence type="predicted"/>
<gene>
    <name evidence="1" type="ORF">DJ90_4516</name>
</gene>
<name>A0A090YR69_PAEMA</name>
<sequence>MKDEGLKKAALNMLREGMETSLGIKVTRLSEEQVAKLKKQTSQKE</sequence>
<dbReference type="RefSeq" id="WP_164815239.1">
    <property type="nucleotide sequence ID" value="NZ_BGML01000002.1"/>
</dbReference>
<dbReference type="AlphaFoldDB" id="A0A090YR69"/>
<evidence type="ECO:0000313" key="2">
    <source>
        <dbReference type="Proteomes" id="UP000029278"/>
    </source>
</evidence>
<dbReference type="EMBL" id="JMQA01000039">
    <property type="protein sequence ID" value="KFN00930.1"/>
    <property type="molecule type" value="Genomic_DNA"/>
</dbReference>